<evidence type="ECO:0000313" key="2">
    <source>
        <dbReference type="Proteomes" id="UP001152803"/>
    </source>
</evidence>
<comment type="caution">
    <text evidence="1">The sequence shown here is derived from an EMBL/GenBank/DDBJ whole genome shotgun (WGS) entry which is preliminary data.</text>
</comment>
<accession>A0A9Q1HU76</accession>
<evidence type="ECO:0000313" key="1">
    <source>
        <dbReference type="EMBL" id="KAJ8263019.1"/>
    </source>
</evidence>
<name>A0A9Q1HU76_CONCO</name>
<dbReference type="EMBL" id="JAFJMO010000011">
    <property type="protein sequence ID" value="KAJ8263019.1"/>
    <property type="molecule type" value="Genomic_DNA"/>
</dbReference>
<proteinExistence type="predicted"/>
<dbReference type="Proteomes" id="UP001152803">
    <property type="component" value="Unassembled WGS sequence"/>
</dbReference>
<organism evidence="1 2">
    <name type="scientific">Conger conger</name>
    <name type="common">Conger eel</name>
    <name type="synonym">Muraena conger</name>
    <dbReference type="NCBI Taxonomy" id="82655"/>
    <lineage>
        <taxon>Eukaryota</taxon>
        <taxon>Metazoa</taxon>
        <taxon>Chordata</taxon>
        <taxon>Craniata</taxon>
        <taxon>Vertebrata</taxon>
        <taxon>Euteleostomi</taxon>
        <taxon>Actinopterygii</taxon>
        <taxon>Neopterygii</taxon>
        <taxon>Teleostei</taxon>
        <taxon>Anguilliformes</taxon>
        <taxon>Congridae</taxon>
        <taxon>Conger</taxon>
    </lineage>
</organism>
<sequence length="81" mass="9234">MEFTSDEMLWLEKISSEVCEDCELSPLERILRDMAKPKNELEEKLFELTASVRFGLAEPSSFPQIYPQQCSNSIASLSRCG</sequence>
<reference evidence="1" key="1">
    <citation type="journal article" date="2023" name="Science">
        <title>Genome structures resolve the early diversification of teleost fishes.</title>
        <authorList>
            <person name="Parey E."/>
            <person name="Louis A."/>
            <person name="Montfort J."/>
            <person name="Bouchez O."/>
            <person name="Roques C."/>
            <person name="Iampietro C."/>
            <person name="Lluch J."/>
            <person name="Castinel A."/>
            <person name="Donnadieu C."/>
            <person name="Desvignes T."/>
            <person name="Floi Bucao C."/>
            <person name="Jouanno E."/>
            <person name="Wen M."/>
            <person name="Mejri S."/>
            <person name="Dirks R."/>
            <person name="Jansen H."/>
            <person name="Henkel C."/>
            <person name="Chen W.J."/>
            <person name="Zahm M."/>
            <person name="Cabau C."/>
            <person name="Klopp C."/>
            <person name="Thompson A.W."/>
            <person name="Robinson-Rechavi M."/>
            <person name="Braasch I."/>
            <person name="Lecointre G."/>
            <person name="Bobe J."/>
            <person name="Postlethwait J.H."/>
            <person name="Berthelot C."/>
            <person name="Roest Crollius H."/>
            <person name="Guiguen Y."/>
        </authorList>
    </citation>
    <scope>NUCLEOTIDE SEQUENCE</scope>
    <source>
        <strain evidence="1">Concon-B</strain>
    </source>
</reference>
<protein>
    <submittedName>
        <fullName evidence="1">Uncharacterized protein</fullName>
    </submittedName>
</protein>
<keyword evidence="2" id="KW-1185">Reference proteome</keyword>
<gene>
    <name evidence="1" type="ORF">COCON_G00154760</name>
</gene>
<dbReference type="AlphaFoldDB" id="A0A9Q1HU76"/>
<dbReference type="OrthoDB" id="8944611at2759"/>